<evidence type="ECO:0000313" key="2">
    <source>
        <dbReference type="EMBL" id="PMD06594.1"/>
    </source>
</evidence>
<dbReference type="SUPFAM" id="SSF52540">
    <property type="entry name" value="P-loop containing nucleoside triphosphate hydrolases"/>
    <property type="match status" value="1"/>
</dbReference>
<keyword evidence="2" id="KW-0067">ATP-binding</keyword>
<name>A0A2N6VR40_9MICO</name>
<keyword evidence="2" id="KW-0347">Helicase</keyword>
<dbReference type="InterPro" id="IPR000212">
    <property type="entry name" value="DNA_helicase_UvrD/REP"/>
</dbReference>
<dbReference type="GO" id="GO:0003677">
    <property type="term" value="F:DNA binding"/>
    <property type="evidence" value="ECO:0007669"/>
    <property type="project" value="InterPro"/>
</dbReference>
<dbReference type="Pfam" id="PF13538">
    <property type="entry name" value="UvrD_C_2"/>
    <property type="match status" value="1"/>
</dbReference>
<dbReference type="InterPro" id="IPR027785">
    <property type="entry name" value="UvrD-like_helicase_C"/>
</dbReference>
<sequence length="734" mass="80742">MPERYRVNDLNEISIEQQHVDAVYTRLDELRTETTQKLQNVRLTHVGNHHQNRSERDAFATVYEDQLIRLNSAEEGLCFGRIDDRDGTTTYIGRIGISDQDRSQLLMDWRAPASEPFYRATAAQPENLVLRRHLTTRGREVVGIEDDVLNLNDLDSNKRKHLRGEGALIASLDAHRTGRMSNIVETIQAEQDAIIRKPLSGVVVVQGGPGTGKTAVALHRAAFLLYKHRTTIAQSGVLIVGPSPVFLKYIEKVLPSLGETGAVLLTPGQLFPGVDTTLRDSSATSAVKGDLRMVKVLSRAVRNYQRIPASDIELSVGLRRVTLTRDMVKTARERARRSGYAHNRAREVFATTLMNALAQRIVDNGEGGASQDQIAEIVDDVRRSRDARVAINSHWLPLTPRGVLDALFSKPHKLVAAADKVLTFEEMARLRRPAGSDITVEDVPLLDELAELLGAAPGQAHAQNHEVEYAERVLEMTGTGDLISAEQLAQRYTDTGASQTLAERASEDREWTYGHLIVDEAQELSPMQLRLLFNRVPSKSATLVGDLAQASIVDSERTWNTMLSPHVDSFDAQELTVSYRTPGRIMSIANQLLSDHFPTLAVPTPVREGTHDPEVARTASVSESVARLASVLTDRELGGTCAIITAAEHREILEAMLTETGLDYGMGPAGIDRTVAVLTPFGAKGLEFDNVVIFEPAFIAHSQKGVGELYVALTRATSRLTVVTSNESVLDSYM</sequence>
<comment type="caution">
    <text evidence="2">The sequence shown here is derived from an EMBL/GenBank/DDBJ whole genome shotgun (WGS) entry which is preliminary data.</text>
</comment>
<dbReference type="GO" id="GO:0005829">
    <property type="term" value="C:cytosol"/>
    <property type="evidence" value="ECO:0007669"/>
    <property type="project" value="TreeGrafter"/>
</dbReference>
<dbReference type="Gene3D" id="3.40.50.300">
    <property type="entry name" value="P-loop containing nucleotide triphosphate hydrolases"/>
    <property type="match status" value="3"/>
</dbReference>
<protein>
    <submittedName>
        <fullName evidence="2">DNA helicase</fullName>
    </submittedName>
</protein>
<dbReference type="PANTHER" id="PTHR11070:SF45">
    <property type="entry name" value="DNA 3'-5' HELICASE"/>
    <property type="match status" value="1"/>
</dbReference>
<dbReference type="EMBL" id="PNHK01000001">
    <property type="protein sequence ID" value="PMD06594.1"/>
    <property type="molecule type" value="Genomic_DNA"/>
</dbReference>
<dbReference type="PANTHER" id="PTHR11070">
    <property type="entry name" value="UVRD / RECB / PCRA DNA HELICASE FAMILY MEMBER"/>
    <property type="match status" value="1"/>
</dbReference>
<keyword evidence="2" id="KW-0547">Nucleotide-binding</keyword>
<dbReference type="AlphaFoldDB" id="A0A2N6VR40"/>
<dbReference type="GO" id="GO:0000725">
    <property type="term" value="P:recombinational repair"/>
    <property type="evidence" value="ECO:0007669"/>
    <property type="project" value="TreeGrafter"/>
</dbReference>
<feature type="domain" description="UvrD-like helicase C-terminal" evidence="1">
    <location>
        <begin position="675"/>
        <end position="723"/>
    </location>
</feature>
<dbReference type="GO" id="GO:0005524">
    <property type="term" value="F:ATP binding"/>
    <property type="evidence" value="ECO:0007669"/>
    <property type="project" value="InterPro"/>
</dbReference>
<dbReference type="OrthoDB" id="9787585at2"/>
<keyword evidence="2" id="KW-0378">Hydrolase</keyword>
<reference evidence="2 3" key="1">
    <citation type="submission" date="2017-09" db="EMBL/GenBank/DDBJ databases">
        <title>Bacterial strain isolated from the female urinary microbiota.</title>
        <authorList>
            <person name="Thomas-White K."/>
            <person name="Kumar N."/>
            <person name="Forster S."/>
            <person name="Putonti C."/>
            <person name="Lawley T."/>
            <person name="Wolfe A.J."/>
        </authorList>
    </citation>
    <scope>NUCLEOTIDE SEQUENCE [LARGE SCALE GENOMIC DNA]</scope>
    <source>
        <strain evidence="2 3">UMB1301</strain>
    </source>
</reference>
<dbReference type="Proteomes" id="UP000235598">
    <property type="component" value="Unassembled WGS sequence"/>
</dbReference>
<dbReference type="GO" id="GO:0043138">
    <property type="term" value="F:3'-5' DNA helicase activity"/>
    <property type="evidence" value="ECO:0007669"/>
    <property type="project" value="TreeGrafter"/>
</dbReference>
<organism evidence="2 3">
    <name type="scientific">Brevibacterium paucivorans</name>
    <dbReference type="NCBI Taxonomy" id="170994"/>
    <lineage>
        <taxon>Bacteria</taxon>
        <taxon>Bacillati</taxon>
        <taxon>Actinomycetota</taxon>
        <taxon>Actinomycetes</taxon>
        <taxon>Micrococcales</taxon>
        <taxon>Brevibacteriaceae</taxon>
        <taxon>Brevibacterium</taxon>
    </lineage>
</organism>
<accession>A0A2N6VR40</accession>
<evidence type="ECO:0000313" key="3">
    <source>
        <dbReference type="Proteomes" id="UP000235598"/>
    </source>
</evidence>
<dbReference type="InterPro" id="IPR027417">
    <property type="entry name" value="P-loop_NTPase"/>
</dbReference>
<gene>
    <name evidence="2" type="ORF">CJ199_04355</name>
</gene>
<proteinExistence type="predicted"/>
<evidence type="ECO:0000259" key="1">
    <source>
        <dbReference type="Pfam" id="PF13538"/>
    </source>
</evidence>